<dbReference type="EMBL" id="MU069453">
    <property type="protein sequence ID" value="KAF5842861.1"/>
    <property type="molecule type" value="Genomic_DNA"/>
</dbReference>
<sequence length="227" mass="24600">MQLEQSHEAVKCLNEARRALEAGSVQHATKHLLQAIRLHRGEQEAAASMSRIVAALQHQPSIRPVPKGTTSDVVDDISALFQQISLQVTSTDEPKQMWGVAEPPPSLPLNQQPPGVFSSNSWTPSSQDSPRFCQQGLQPLSRHHKPILMETGREAMADCAMQSGTCFICPRCQGIVPVARRAQHDEFWCPQISQSQGAAGGGLVTSGYCSHAAPQQQHLGGGEAMMH</sequence>
<evidence type="ECO:0000259" key="1">
    <source>
        <dbReference type="Pfam" id="PF25017"/>
    </source>
</evidence>
<evidence type="ECO:0000313" key="2">
    <source>
        <dbReference type="EMBL" id="KAF5842861.1"/>
    </source>
</evidence>
<organism evidence="2 3">
    <name type="scientific">Dunaliella salina</name>
    <name type="common">Green alga</name>
    <name type="synonym">Protococcus salinus</name>
    <dbReference type="NCBI Taxonomy" id="3046"/>
    <lineage>
        <taxon>Eukaryota</taxon>
        <taxon>Viridiplantae</taxon>
        <taxon>Chlorophyta</taxon>
        <taxon>core chlorophytes</taxon>
        <taxon>Chlorophyceae</taxon>
        <taxon>CS clade</taxon>
        <taxon>Chlamydomonadales</taxon>
        <taxon>Dunaliellaceae</taxon>
        <taxon>Dunaliella</taxon>
    </lineage>
</organism>
<accession>A0ABQ7H7M3</accession>
<dbReference type="InterPro" id="IPR056971">
    <property type="entry name" value="Znf-C2HC_3"/>
</dbReference>
<proteinExistence type="predicted"/>
<dbReference type="PANTHER" id="PTHR35513">
    <property type="entry name" value="OS02G0158600 PROTEIN"/>
    <property type="match status" value="1"/>
</dbReference>
<name>A0ABQ7H7M3_DUNSA</name>
<gene>
    <name evidence="2" type="ORF">DUNSADRAFT_4320</name>
</gene>
<protein>
    <recommendedName>
        <fullName evidence="1">C2HC zinc finger plants domain-containing protein</fullName>
    </recommendedName>
</protein>
<feature type="domain" description="C2HC zinc finger plants" evidence="1">
    <location>
        <begin position="145"/>
        <end position="190"/>
    </location>
</feature>
<dbReference type="Proteomes" id="UP000815325">
    <property type="component" value="Unassembled WGS sequence"/>
</dbReference>
<evidence type="ECO:0000313" key="3">
    <source>
        <dbReference type="Proteomes" id="UP000815325"/>
    </source>
</evidence>
<keyword evidence="3" id="KW-1185">Reference proteome</keyword>
<dbReference type="PANTHER" id="PTHR35513:SF1">
    <property type="entry name" value="OS02G0158600 PROTEIN"/>
    <property type="match status" value="1"/>
</dbReference>
<comment type="caution">
    <text evidence="2">The sequence shown here is derived from an EMBL/GenBank/DDBJ whole genome shotgun (WGS) entry which is preliminary data.</text>
</comment>
<reference evidence="2" key="1">
    <citation type="submission" date="2017-08" db="EMBL/GenBank/DDBJ databases">
        <authorList>
            <person name="Polle J.E."/>
            <person name="Barry K."/>
            <person name="Cushman J."/>
            <person name="Schmutz J."/>
            <person name="Tran D."/>
            <person name="Hathwaick L.T."/>
            <person name="Yim W.C."/>
            <person name="Jenkins J."/>
            <person name="Mckie-Krisberg Z.M."/>
            <person name="Prochnik S."/>
            <person name="Lindquist E."/>
            <person name="Dockter R.B."/>
            <person name="Adam C."/>
            <person name="Molina H."/>
            <person name="Bunkerborg J."/>
            <person name="Jin E."/>
            <person name="Buchheim M."/>
            <person name="Magnuson J."/>
        </authorList>
    </citation>
    <scope>NUCLEOTIDE SEQUENCE</scope>
    <source>
        <strain evidence="2">CCAP 19/18</strain>
    </source>
</reference>
<dbReference type="Pfam" id="PF25017">
    <property type="entry name" value="zf-C2HC_3"/>
    <property type="match status" value="1"/>
</dbReference>